<evidence type="ECO:0000256" key="5">
    <source>
        <dbReference type="SAM" id="Phobius"/>
    </source>
</evidence>
<dbReference type="OMA" id="MAPACDT"/>
<evidence type="ECO:0000313" key="7">
    <source>
        <dbReference type="Proteomes" id="UP000001064"/>
    </source>
</evidence>
<accession>F0Z9E0</accession>
<dbReference type="InterPro" id="IPR002293">
    <property type="entry name" value="AA/rel_permease1"/>
</dbReference>
<evidence type="ECO:0000256" key="2">
    <source>
        <dbReference type="ARBA" id="ARBA00022692"/>
    </source>
</evidence>
<keyword evidence="7" id="KW-1185">Reference proteome</keyword>
<feature type="transmembrane region" description="Helical" evidence="5">
    <location>
        <begin position="139"/>
        <end position="160"/>
    </location>
</feature>
<feature type="transmembrane region" description="Helical" evidence="5">
    <location>
        <begin position="28"/>
        <end position="47"/>
    </location>
</feature>
<dbReference type="KEGG" id="dpp:DICPUDRAFT_26824"/>
<evidence type="ECO:0000256" key="4">
    <source>
        <dbReference type="ARBA" id="ARBA00023136"/>
    </source>
</evidence>
<feature type="transmembrane region" description="Helical" evidence="5">
    <location>
        <begin position="245"/>
        <end position="268"/>
    </location>
</feature>
<feature type="transmembrane region" description="Helical" evidence="5">
    <location>
        <begin position="353"/>
        <end position="377"/>
    </location>
</feature>
<feature type="transmembrane region" description="Helical" evidence="5">
    <location>
        <begin position="59"/>
        <end position="82"/>
    </location>
</feature>
<dbReference type="AlphaFoldDB" id="F0Z9E0"/>
<keyword evidence="3 5" id="KW-1133">Transmembrane helix</keyword>
<dbReference type="VEuPathDB" id="AmoebaDB:DICPUDRAFT_26824"/>
<sequence length="490" mass="53947">MDNENSIGSDNSSVVGQLKKNNVGTLECIALSVGGIGLSTALFFVYPNIASVAGTAVPFTLIIGTICTLSMAYTICTFSKYVSSSASLFLYISEGLGNSMGFLSVWVLLVGYLTVMVAAILMFVSTLSDVITRHTTFHFPWILSAILVVTVIPTLAYIGIDVVLRTTLISMALETIVMLVLTIFVVVKGGDQGNYPLAFTPVGDYAPDISGIARGLVFCVFIFIGFEGAANLGRETRNPKKSIPIAVVGAVLVAAVWLIWASYAMIVATGPSNIFSMRLDQSPIEQNANRYVSYWFSIVIDVAGIVSTFNVCSSWFNIVFRILYSIGKTIKENTRNPISKLSNTNKKFKTPHVAIITLTVFIVLCCFIIACSTKSIYTTHTWDVYNYLSYISAIPIILVFIVTNIALVPYMKKKQPQDYRFFNHLICPCASGLLFILLLVGNFYPEPPSYPLPFFLYALAGFIIIGIALMFYLTKFKKQYINNMIFEMSK</sequence>
<feature type="transmembrane region" description="Helical" evidence="5">
    <location>
        <begin position="422"/>
        <end position="444"/>
    </location>
</feature>
<evidence type="ECO:0000256" key="1">
    <source>
        <dbReference type="ARBA" id="ARBA00004141"/>
    </source>
</evidence>
<dbReference type="eggNOG" id="KOG1286">
    <property type="taxonomic scope" value="Eukaryota"/>
</dbReference>
<evidence type="ECO:0008006" key="8">
    <source>
        <dbReference type="Google" id="ProtNLM"/>
    </source>
</evidence>
<keyword evidence="4 5" id="KW-0472">Membrane</keyword>
<dbReference type="PANTHER" id="PTHR43243">
    <property type="entry name" value="INNER MEMBRANE TRANSPORTER YGJI-RELATED"/>
    <property type="match status" value="1"/>
</dbReference>
<dbReference type="GO" id="GO:0006865">
    <property type="term" value="P:amino acid transport"/>
    <property type="evidence" value="ECO:0000318"/>
    <property type="project" value="GO_Central"/>
</dbReference>
<name>F0Z9E0_DICPU</name>
<evidence type="ECO:0000256" key="3">
    <source>
        <dbReference type="ARBA" id="ARBA00022989"/>
    </source>
</evidence>
<evidence type="ECO:0000313" key="6">
    <source>
        <dbReference type="EMBL" id="EGC39458.1"/>
    </source>
</evidence>
<protein>
    <recommendedName>
        <fullName evidence="8">Amino acid permease/ SLC12A domain-containing protein</fullName>
    </recommendedName>
</protein>
<dbReference type="Pfam" id="PF13520">
    <property type="entry name" value="AA_permease_2"/>
    <property type="match status" value="1"/>
</dbReference>
<comment type="subcellular location">
    <subcellularLocation>
        <location evidence="1">Membrane</location>
        <topology evidence="1">Multi-pass membrane protein</topology>
    </subcellularLocation>
</comment>
<dbReference type="STRING" id="5786.F0Z9E0"/>
<dbReference type="Proteomes" id="UP000001064">
    <property type="component" value="Unassembled WGS sequence"/>
</dbReference>
<dbReference type="OrthoDB" id="3900342at2759"/>
<proteinExistence type="predicted"/>
<dbReference type="Gene3D" id="1.20.1740.10">
    <property type="entry name" value="Amino acid/polyamine transporter I"/>
    <property type="match status" value="1"/>
</dbReference>
<feature type="transmembrane region" description="Helical" evidence="5">
    <location>
        <begin position="450"/>
        <end position="474"/>
    </location>
</feature>
<feature type="transmembrane region" description="Helical" evidence="5">
    <location>
        <begin position="167"/>
        <end position="187"/>
    </location>
</feature>
<dbReference type="EMBL" id="GL870957">
    <property type="protein sequence ID" value="EGC39458.1"/>
    <property type="molecule type" value="Genomic_DNA"/>
</dbReference>
<dbReference type="GO" id="GO:0015171">
    <property type="term" value="F:amino acid transmembrane transporter activity"/>
    <property type="evidence" value="ECO:0000318"/>
    <property type="project" value="GO_Central"/>
</dbReference>
<reference evidence="7" key="1">
    <citation type="journal article" date="2011" name="Genome Biol.">
        <title>Comparative genomics of the social amoebae Dictyostelium discoideum and Dictyostelium purpureum.</title>
        <authorList>
            <consortium name="US DOE Joint Genome Institute (JGI-PGF)"/>
            <person name="Sucgang R."/>
            <person name="Kuo A."/>
            <person name="Tian X."/>
            <person name="Salerno W."/>
            <person name="Parikh A."/>
            <person name="Feasley C.L."/>
            <person name="Dalin E."/>
            <person name="Tu H."/>
            <person name="Huang E."/>
            <person name="Barry K."/>
            <person name="Lindquist E."/>
            <person name="Shapiro H."/>
            <person name="Bruce D."/>
            <person name="Schmutz J."/>
            <person name="Salamov A."/>
            <person name="Fey P."/>
            <person name="Gaudet P."/>
            <person name="Anjard C."/>
            <person name="Babu M.M."/>
            <person name="Basu S."/>
            <person name="Bushmanova Y."/>
            <person name="van der Wel H."/>
            <person name="Katoh-Kurasawa M."/>
            <person name="Dinh C."/>
            <person name="Coutinho P.M."/>
            <person name="Saito T."/>
            <person name="Elias M."/>
            <person name="Schaap P."/>
            <person name="Kay R.R."/>
            <person name="Henrissat B."/>
            <person name="Eichinger L."/>
            <person name="Rivero F."/>
            <person name="Putnam N.H."/>
            <person name="West C.M."/>
            <person name="Loomis W.F."/>
            <person name="Chisholm R.L."/>
            <person name="Shaulsky G."/>
            <person name="Strassmann J.E."/>
            <person name="Queller D.C."/>
            <person name="Kuspa A."/>
            <person name="Grigoriev I.V."/>
        </authorList>
    </citation>
    <scope>NUCLEOTIDE SEQUENCE [LARGE SCALE GENOMIC DNA]</scope>
    <source>
        <strain evidence="7">QSDP1</strain>
    </source>
</reference>
<dbReference type="FunCoup" id="F0Z9E0">
    <property type="interactions" value="24"/>
</dbReference>
<dbReference type="PIRSF" id="PIRSF006060">
    <property type="entry name" value="AA_transporter"/>
    <property type="match status" value="1"/>
</dbReference>
<dbReference type="PANTHER" id="PTHR43243:SF86">
    <property type="entry name" value="AMINO ACID PERMEASE_ SLC12A DOMAIN-CONTAINING PROTEIN"/>
    <property type="match status" value="1"/>
</dbReference>
<feature type="transmembrane region" description="Helical" evidence="5">
    <location>
        <begin position="389"/>
        <end position="410"/>
    </location>
</feature>
<keyword evidence="2 5" id="KW-0812">Transmembrane</keyword>
<gene>
    <name evidence="6" type="ORF">DICPUDRAFT_26824</name>
</gene>
<dbReference type="GO" id="GO:0005886">
    <property type="term" value="C:plasma membrane"/>
    <property type="evidence" value="ECO:0000318"/>
    <property type="project" value="GO_Central"/>
</dbReference>
<feature type="transmembrane region" description="Helical" evidence="5">
    <location>
        <begin position="212"/>
        <end position="233"/>
    </location>
</feature>
<dbReference type="InParanoid" id="F0Z9E0"/>
<dbReference type="RefSeq" id="XP_003284016.1">
    <property type="nucleotide sequence ID" value="XM_003283968.1"/>
</dbReference>
<organism evidence="6 7">
    <name type="scientific">Dictyostelium purpureum</name>
    <name type="common">Slime mold</name>
    <dbReference type="NCBI Taxonomy" id="5786"/>
    <lineage>
        <taxon>Eukaryota</taxon>
        <taxon>Amoebozoa</taxon>
        <taxon>Evosea</taxon>
        <taxon>Eumycetozoa</taxon>
        <taxon>Dictyostelia</taxon>
        <taxon>Dictyosteliales</taxon>
        <taxon>Dictyosteliaceae</taxon>
        <taxon>Dictyostelium</taxon>
    </lineage>
</organism>
<dbReference type="GeneID" id="10509944"/>
<feature type="transmembrane region" description="Helical" evidence="5">
    <location>
        <begin position="294"/>
        <end position="320"/>
    </location>
</feature>
<feature type="transmembrane region" description="Helical" evidence="5">
    <location>
        <begin position="103"/>
        <end position="127"/>
    </location>
</feature>